<dbReference type="PANTHER" id="PTHR21340">
    <property type="entry name" value="DIADENOSINE 5,5-P1,P4-TETRAPHOSPHATE PYROPHOSPHOHYDROLASE MUTT"/>
    <property type="match status" value="1"/>
</dbReference>
<dbReference type="InterPro" id="IPR020084">
    <property type="entry name" value="NUDIX_hydrolase_CS"/>
</dbReference>
<gene>
    <name evidence="3" type="ORF">UFOPK2761_00624</name>
</gene>
<dbReference type="PANTHER" id="PTHR21340:SF0">
    <property type="entry name" value="BIS(5'-NUCLEOSYL)-TETRAPHOSPHATASE [ASYMMETRICAL]"/>
    <property type="match status" value="1"/>
</dbReference>
<dbReference type="AlphaFoldDB" id="A0A6J6SCE0"/>
<dbReference type="InterPro" id="IPR015797">
    <property type="entry name" value="NUDIX_hydrolase-like_dom_sf"/>
</dbReference>
<dbReference type="EMBL" id="CAEZYQ010000003">
    <property type="protein sequence ID" value="CAB4732591.1"/>
    <property type="molecule type" value="Genomic_DNA"/>
</dbReference>
<feature type="domain" description="Nudix hydrolase" evidence="2">
    <location>
        <begin position="15"/>
        <end position="153"/>
    </location>
</feature>
<accession>A0A6J6SCE0</accession>
<dbReference type="GO" id="GO:0004081">
    <property type="term" value="F:bis(5'-nucleosyl)-tetraphosphatase (asymmetrical) activity"/>
    <property type="evidence" value="ECO:0007669"/>
    <property type="project" value="TreeGrafter"/>
</dbReference>
<dbReference type="PROSITE" id="PS00893">
    <property type="entry name" value="NUDIX_BOX"/>
    <property type="match status" value="1"/>
</dbReference>
<keyword evidence="1" id="KW-0378">Hydrolase</keyword>
<name>A0A6J6SCE0_9ZZZZ</name>
<protein>
    <submittedName>
        <fullName evidence="3">Unannotated protein</fullName>
    </submittedName>
</protein>
<dbReference type="Gene3D" id="3.90.79.10">
    <property type="entry name" value="Nucleoside Triphosphate Pyrophosphohydrolase"/>
    <property type="match status" value="1"/>
</dbReference>
<proteinExistence type="predicted"/>
<evidence type="ECO:0000256" key="1">
    <source>
        <dbReference type="ARBA" id="ARBA00022801"/>
    </source>
</evidence>
<dbReference type="Pfam" id="PF00293">
    <property type="entry name" value="NUDIX"/>
    <property type="match status" value="1"/>
</dbReference>
<dbReference type="InterPro" id="IPR051325">
    <property type="entry name" value="Nudix_hydrolase_domain"/>
</dbReference>
<evidence type="ECO:0000313" key="3">
    <source>
        <dbReference type="EMBL" id="CAB4732591.1"/>
    </source>
</evidence>
<dbReference type="InterPro" id="IPR000086">
    <property type="entry name" value="NUDIX_hydrolase_dom"/>
</dbReference>
<organism evidence="3">
    <name type="scientific">freshwater metagenome</name>
    <dbReference type="NCBI Taxonomy" id="449393"/>
    <lineage>
        <taxon>unclassified sequences</taxon>
        <taxon>metagenomes</taxon>
        <taxon>ecological metagenomes</taxon>
    </lineage>
</organism>
<reference evidence="3" key="1">
    <citation type="submission" date="2020-05" db="EMBL/GenBank/DDBJ databases">
        <authorList>
            <person name="Chiriac C."/>
            <person name="Salcher M."/>
            <person name="Ghai R."/>
            <person name="Kavagutti S V."/>
        </authorList>
    </citation>
    <scope>NUCLEOTIDE SEQUENCE</scope>
</reference>
<dbReference type="SUPFAM" id="SSF55811">
    <property type="entry name" value="Nudix"/>
    <property type="match status" value="1"/>
</dbReference>
<sequence length="185" mass="19958">MTDQHTGDPHEGRFVVVPASYVLLLREGARGTEVLLQLRQGVAFMDGHWASGAAGHVERGETAYDAAHREAREELGVGGLELEHLTTMQRTANDLPIDERVDFFFTSCTWTGEPRVTEPTKSGGLRWVALDELDSLPGPVVPHERVVLDGLRTGTIGAYSTFGFAGGGAGGKGATREHTREHDPA</sequence>
<dbReference type="PROSITE" id="PS51462">
    <property type="entry name" value="NUDIX"/>
    <property type="match status" value="1"/>
</dbReference>
<dbReference type="GO" id="GO:0006167">
    <property type="term" value="P:AMP biosynthetic process"/>
    <property type="evidence" value="ECO:0007669"/>
    <property type="project" value="TreeGrafter"/>
</dbReference>
<evidence type="ECO:0000259" key="2">
    <source>
        <dbReference type="PROSITE" id="PS51462"/>
    </source>
</evidence>
<dbReference type="GO" id="GO:0006754">
    <property type="term" value="P:ATP biosynthetic process"/>
    <property type="evidence" value="ECO:0007669"/>
    <property type="project" value="TreeGrafter"/>
</dbReference>